<name>A0A9W4XLQ6_9PLEO</name>
<sequence length="668" mass="72854">MSRPRNYGRVTLWLLITPLLNSIASAANDDCPASRLHLSEPPYDNYLLSDCHTSSHVIVTSPVRGGKDLDPRLLVAWPAGNSGIAIYFEPENGVRGSLGLNLENATSTGNALESLDLGSTDSKNENPRVGVTGLVHFDSPAILTIPILGSIRAIRDYSEGGKTLHPKLQNAVAVVPGDVPGGAAIYRDWLDKQTTTWLTFAQTGDVDAVKIIPGDRYTLRFGQGTYNFTATFNYPQMSQLSPQQVLNSGSQDLVAQNPDQTTSLSFLSYKSKILAGTWRFLTYFGRDSMISVLLMRSILSQGEGGAIEAAISAVLERVNKNDGTVCHEEVIGDYATFLNQQNGVDSSAPSCDYKMVDTDYYLPIVMKDYFVDTETGKDRAEDFLNTKASFLQENAGTSYRDLAQSTAEKIMKTSAPFAASQSIENLIQLKNGESVGEWRDSNNGLGGGRIPYDVNTALVPAGLRAVGRLARDGFFTGHEDWKTLADEYAQIWEDKTLDFFKVTVPANEARDLVTQYVKEAGSSAPAFSERITGDVVFYGLALNGDNNQPIVRVMNTDDCFRLFLLDTTNQTQLSSFLDQTANNILAPFPVGLSTEAGLLVANPAYGGSQSYADNWSNSQYHGTVIWSWQLAMMAAGLQRQLDRCGGDKPGKSASDTHSSIYKFFSFSI</sequence>
<evidence type="ECO:0000313" key="2">
    <source>
        <dbReference type="EMBL" id="CAI6333155.1"/>
    </source>
</evidence>
<gene>
    <name evidence="2" type="ORF">PDIGIT_LOCUS6191</name>
</gene>
<proteinExistence type="predicted"/>
<dbReference type="Proteomes" id="UP001152607">
    <property type="component" value="Unassembled WGS sequence"/>
</dbReference>
<dbReference type="EMBL" id="CAOQHR010000004">
    <property type="protein sequence ID" value="CAI6333155.1"/>
    <property type="molecule type" value="Genomic_DNA"/>
</dbReference>
<keyword evidence="3" id="KW-1185">Reference proteome</keyword>
<protein>
    <recommendedName>
        <fullName evidence="4">Glycogen debranching enzyme</fullName>
    </recommendedName>
</protein>
<reference evidence="2" key="1">
    <citation type="submission" date="2023-01" db="EMBL/GenBank/DDBJ databases">
        <authorList>
            <person name="Van Ghelder C."/>
            <person name="Rancurel C."/>
        </authorList>
    </citation>
    <scope>NUCLEOTIDE SEQUENCE</scope>
    <source>
        <strain evidence="2">CNCM I-4278</strain>
    </source>
</reference>
<evidence type="ECO:0008006" key="4">
    <source>
        <dbReference type="Google" id="ProtNLM"/>
    </source>
</evidence>
<accession>A0A9W4XLQ6</accession>
<evidence type="ECO:0000256" key="1">
    <source>
        <dbReference type="SAM" id="SignalP"/>
    </source>
</evidence>
<dbReference type="OrthoDB" id="2591256at2759"/>
<feature type="signal peptide" evidence="1">
    <location>
        <begin position="1"/>
        <end position="26"/>
    </location>
</feature>
<keyword evidence="1" id="KW-0732">Signal</keyword>
<organism evidence="2 3">
    <name type="scientific">Periconia digitata</name>
    <dbReference type="NCBI Taxonomy" id="1303443"/>
    <lineage>
        <taxon>Eukaryota</taxon>
        <taxon>Fungi</taxon>
        <taxon>Dikarya</taxon>
        <taxon>Ascomycota</taxon>
        <taxon>Pezizomycotina</taxon>
        <taxon>Dothideomycetes</taxon>
        <taxon>Pleosporomycetidae</taxon>
        <taxon>Pleosporales</taxon>
        <taxon>Massarineae</taxon>
        <taxon>Periconiaceae</taxon>
        <taxon>Periconia</taxon>
    </lineage>
</organism>
<dbReference type="AlphaFoldDB" id="A0A9W4XLQ6"/>
<comment type="caution">
    <text evidence="2">The sequence shown here is derived from an EMBL/GenBank/DDBJ whole genome shotgun (WGS) entry which is preliminary data.</text>
</comment>
<feature type="chain" id="PRO_5040957941" description="Glycogen debranching enzyme" evidence="1">
    <location>
        <begin position="27"/>
        <end position="668"/>
    </location>
</feature>
<evidence type="ECO:0000313" key="3">
    <source>
        <dbReference type="Proteomes" id="UP001152607"/>
    </source>
</evidence>